<keyword evidence="4" id="KW-0460">Magnesium</keyword>
<proteinExistence type="inferred from homology"/>
<feature type="active site" evidence="4">
    <location>
        <position position="16"/>
    </location>
</feature>
<evidence type="ECO:0000313" key="6">
    <source>
        <dbReference type="EMBL" id="OLU45986.1"/>
    </source>
</evidence>
<dbReference type="Pfam" id="PF00636">
    <property type="entry name" value="Ribonuclease_3"/>
    <property type="match status" value="1"/>
</dbReference>
<keyword evidence="2 4" id="KW-0255">Endonuclease</keyword>
<evidence type="ECO:0000256" key="3">
    <source>
        <dbReference type="ARBA" id="ARBA00022801"/>
    </source>
</evidence>
<dbReference type="PIRSF" id="PIRSF005520">
    <property type="entry name" value="UCP005520"/>
    <property type="match status" value="1"/>
</dbReference>
<dbReference type="InterPro" id="IPR000999">
    <property type="entry name" value="RNase_III_dom"/>
</dbReference>
<comment type="similarity">
    <text evidence="4">Belongs to the MrnC RNase family.</text>
</comment>
<evidence type="ECO:0000256" key="4">
    <source>
        <dbReference type="HAMAP-Rule" id="MF_01468"/>
    </source>
</evidence>
<name>A0A1U7NLV3_9FIRM</name>
<keyword evidence="7" id="KW-1185">Reference proteome</keyword>
<dbReference type="GO" id="GO:0006364">
    <property type="term" value="P:rRNA processing"/>
    <property type="evidence" value="ECO:0007669"/>
    <property type="project" value="UniProtKB-UniRule"/>
</dbReference>
<keyword evidence="4" id="KW-0698">rRNA processing</keyword>
<dbReference type="OrthoDB" id="46571at2"/>
<protein>
    <recommendedName>
        <fullName evidence="4">Mini-ribonuclease 3</fullName>
        <shortName evidence="4">Mini-3</shortName>
        <shortName evidence="4">Mini-RNase 3</shortName>
        <ecNumber evidence="4">3.1.26.-</ecNumber>
    </recommendedName>
    <alternativeName>
        <fullName evidence="4">Mini-RNase III</fullName>
        <shortName evidence="4">Mini-III</shortName>
    </alternativeName>
</protein>
<dbReference type="GeneID" id="78275781"/>
<comment type="cofactor">
    <cofactor evidence="4">
        <name>Mg(2+)</name>
        <dbReference type="ChEBI" id="CHEBI:18420"/>
    </cofactor>
</comment>
<reference evidence="6 7" key="1">
    <citation type="submission" date="2016-11" db="EMBL/GenBank/DDBJ databases">
        <title>Description of two novel members of the family Erysipelotrichaceae: Ileibacterium lipovorans gen. nov., sp. nov. and Dubosiella newyorkensis, gen. nov., sp. nov.</title>
        <authorList>
            <person name="Cox L.M."/>
            <person name="Sohn J."/>
            <person name="Tyrrell K.L."/>
            <person name="Citron D.M."/>
            <person name="Lawson P.A."/>
            <person name="Patel N.B."/>
            <person name="Iizumi T."/>
            <person name="Perez-Perez G.I."/>
            <person name="Goldstein E.J."/>
            <person name="Blaser M.J."/>
        </authorList>
    </citation>
    <scope>NUCLEOTIDE SEQUENCE [LARGE SCALE GENOMIC DNA]</scope>
    <source>
        <strain evidence="6 7">NYU-BL-A4</strain>
    </source>
</reference>
<comment type="caution">
    <text evidence="6">The sequence shown here is derived from an EMBL/GenBank/DDBJ whole genome shotgun (WGS) entry which is preliminary data.</text>
</comment>
<dbReference type="PANTHER" id="PTHR34276:SF1">
    <property type="entry name" value="MINI-RIBONUCLEASE 3"/>
    <property type="match status" value="1"/>
</dbReference>
<dbReference type="InterPro" id="IPR008226">
    <property type="entry name" value="Mini3_fam"/>
</dbReference>
<accession>A0A1U7NLV3</accession>
<dbReference type="Proteomes" id="UP000186705">
    <property type="component" value="Unassembled WGS sequence"/>
</dbReference>
<evidence type="ECO:0000313" key="7">
    <source>
        <dbReference type="Proteomes" id="UP000186705"/>
    </source>
</evidence>
<evidence type="ECO:0000259" key="5">
    <source>
        <dbReference type="Pfam" id="PF00636"/>
    </source>
</evidence>
<comment type="subcellular location">
    <subcellularLocation>
        <location evidence="4">Cytoplasm</location>
    </subcellularLocation>
</comment>
<dbReference type="Gene3D" id="1.10.1520.10">
    <property type="entry name" value="Ribonuclease III domain"/>
    <property type="match status" value="1"/>
</dbReference>
<keyword evidence="1 4" id="KW-0540">Nuclease</keyword>
<dbReference type="GO" id="GO:0004525">
    <property type="term" value="F:ribonuclease III activity"/>
    <property type="evidence" value="ECO:0007669"/>
    <property type="project" value="InterPro"/>
</dbReference>
<gene>
    <name evidence="4" type="primary">mrnC</name>
    <name evidence="6" type="ORF">BO225_07485</name>
</gene>
<feature type="domain" description="RNase III" evidence="5">
    <location>
        <begin position="10"/>
        <end position="107"/>
    </location>
</feature>
<keyword evidence="4" id="KW-0694">RNA-binding</keyword>
<dbReference type="EMBL" id="MPKA01000077">
    <property type="protein sequence ID" value="OLU45986.1"/>
    <property type="molecule type" value="Genomic_DNA"/>
</dbReference>
<dbReference type="PANTHER" id="PTHR34276">
    <property type="entry name" value="MINI-RIBONUCLEASE 3"/>
    <property type="match status" value="1"/>
</dbReference>
<comment type="function">
    <text evidence="4">Involved in correct processing of both the 5' and 3' ends of 23S rRNA precursor. Processes 30S rRNA precursor transcript even in absence of ribonuclease 3 (Rnc); Rnc processes 30S rRNA into smaller rRNA precursors.</text>
</comment>
<dbReference type="GO" id="GO:0019843">
    <property type="term" value="F:rRNA binding"/>
    <property type="evidence" value="ECO:0007669"/>
    <property type="project" value="UniProtKB-UniRule"/>
</dbReference>
<keyword evidence="4" id="KW-0699">rRNA-binding</keyword>
<keyword evidence="3 4" id="KW-0378">Hydrolase</keyword>
<sequence>MEIVTQNATSLAWIGDGYMTLEIRKHLLSLGYTKADILQKKSAKINSAKGQSKILEVLESEHFFNEDEKQILQRGRNASIHSKAKNADGKTYLRSTSLEALIGYLYLYDHHERLNELMEKIIQEGDKLC</sequence>
<dbReference type="EC" id="3.1.26.-" evidence="4"/>
<dbReference type="AlphaFoldDB" id="A0A1U7NLV3"/>
<dbReference type="InterPro" id="IPR036389">
    <property type="entry name" value="RNase_III_sf"/>
</dbReference>
<keyword evidence="4" id="KW-0690">Ribosome biogenesis</keyword>
<keyword evidence="4" id="KW-0963">Cytoplasm</keyword>
<dbReference type="SUPFAM" id="SSF69065">
    <property type="entry name" value="RNase III domain-like"/>
    <property type="match status" value="1"/>
</dbReference>
<dbReference type="HAMAP" id="MF_01468">
    <property type="entry name" value="RNase_Mini_III"/>
    <property type="match status" value="1"/>
</dbReference>
<comment type="subunit">
    <text evidence="4">Homodimer.</text>
</comment>
<organism evidence="6 7">
    <name type="scientific">Dubosiella newyorkensis</name>
    <dbReference type="NCBI Taxonomy" id="1862672"/>
    <lineage>
        <taxon>Bacteria</taxon>
        <taxon>Bacillati</taxon>
        <taxon>Bacillota</taxon>
        <taxon>Erysipelotrichia</taxon>
        <taxon>Erysipelotrichales</taxon>
        <taxon>Erysipelotrichaceae</taxon>
        <taxon>Dubosiella</taxon>
    </lineage>
</organism>
<evidence type="ECO:0000256" key="1">
    <source>
        <dbReference type="ARBA" id="ARBA00022722"/>
    </source>
</evidence>
<dbReference type="RefSeq" id="WP_076341645.1">
    <property type="nucleotide sequence ID" value="NZ_CAMNTW010000018.1"/>
</dbReference>
<evidence type="ECO:0000256" key="2">
    <source>
        <dbReference type="ARBA" id="ARBA00022759"/>
    </source>
</evidence>
<dbReference type="STRING" id="1862672.BO225_07485"/>
<dbReference type="GO" id="GO:0005737">
    <property type="term" value="C:cytoplasm"/>
    <property type="evidence" value="ECO:0007669"/>
    <property type="project" value="UniProtKB-SubCell"/>
</dbReference>